<evidence type="ECO:0000259" key="1">
    <source>
        <dbReference type="Pfam" id="PF00850"/>
    </source>
</evidence>
<organism evidence="2 3">
    <name type="scientific">Polarella glacialis</name>
    <name type="common">Dinoflagellate</name>
    <dbReference type="NCBI Taxonomy" id="89957"/>
    <lineage>
        <taxon>Eukaryota</taxon>
        <taxon>Sar</taxon>
        <taxon>Alveolata</taxon>
        <taxon>Dinophyceae</taxon>
        <taxon>Suessiales</taxon>
        <taxon>Suessiaceae</taxon>
        <taxon>Polarella</taxon>
    </lineage>
</organism>
<dbReference type="InterPro" id="IPR023696">
    <property type="entry name" value="Ureohydrolase_dom_sf"/>
</dbReference>
<dbReference type="GO" id="GO:0004407">
    <property type="term" value="F:histone deacetylase activity"/>
    <property type="evidence" value="ECO:0007669"/>
    <property type="project" value="TreeGrafter"/>
</dbReference>
<gene>
    <name evidence="2" type="ORF">PGLA2088_LOCUS7137</name>
</gene>
<dbReference type="GO" id="GO:0000118">
    <property type="term" value="C:histone deacetylase complex"/>
    <property type="evidence" value="ECO:0007669"/>
    <property type="project" value="TreeGrafter"/>
</dbReference>
<dbReference type="SUPFAM" id="SSF52768">
    <property type="entry name" value="Arginase/deacetylase"/>
    <property type="match status" value="1"/>
</dbReference>
<dbReference type="InterPro" id="IPR023801">
    <property type="entry name" value="His_deacetylse_dom"/>
</dbReference>
<dbReference type="PANTHER" id="PTHR10625">
    <property type="entry name" value="HISTONE DEACETYLASE HDAC1-RELATED"/>
    <property type="match status" value="1"/>
</dbReference>
<dbReference type="InterPro" id="IPR000286">
    <property type="entry name" value="HDACs"/>
</dbReference>
<protein>
    <recommendedName>
        <fullName evidence="1">Histone deacetylase domain-containing protein</fullName>
    </recommendedName>
</protein>
<dbReference type="Gene3D" id="3.40.800.20">
    <property type="entry name" value="Histone deacetylase domain"/>
    <property type="match status" value="1"/>
</dbReference>
<evidence type="ECO:0000313" key="3">
    <source>
        <dbReference type="Proteomes" id="UP000626109"/>
    </source>
</evidence>
<dbReference type="GO" id="GO:0040029">
    <property type="term" value="P:epigenetic regulation of gene expression"/>
    <property type="evidence" value="ECO:0007669"/>
    <property type="project" value="TreeGrafter"/>
</dbReference>
<name>A0A813IEX7_POLGL</name>
<accession>A0A813IEX7</accession>
<dbReference type="Proteomes" id="UP000626109">
    <property type="component" value="Unassembled WGS sequence"/>
</dbReference>
<feature type="domain" description="Histone deacetylase" evidence="1">
    <location>
        <begin position="115"/>
        <end position="422"/>
    </location>
</feature>
<comment type="caution">
    <text evidence="2">The sequence shown here is derived from an EMBL/GenBank/DDBJ whole genome shotgun (WGS) entry which is preliminary data.</text>
</comment>
<dbReference type="InterPro" id="IPR037138">
    <property type="entry name" value="His_deacetylse_dom_sf"/>
</dbReference>
<evidence type="ECO:0000313" key="2">
    <source>
        <dbReference type="EMBL" id="CAE8649113.1"/>
    </source>
</evidence>
<dbReference type="PANTHER" id="PTHR10625:SF25">
    <property type="entry name" value="HISTONE DEACETYLASE 18-RELATED"/>
    <property type="match status" value="1"/>
</dbReference>
<dbReference type="AlphaFoldDB" id="A0A813IEX7"/>
<sequence>MPDSRCGMLGGRRVLLQPGSAKSTVTVQIGATHWLLEAVEQFEAAEAELLSSPPAPYAPAWHTWRAKRGPDAVHVQQGPDLESPAEVLSKAPPPLVGLLYDPLMASHRNPEDPDHPEQPARITRIFERLEQEGLAQRCVRLPCRPATKEELELKHTARYVEATLAVKDLLEAGAIQESRKYNSVFLSPESTQAGFLSAGSVLEATAQVCAGEVGSAVCVVRPPGHHAEADCAMGFCLFGNVALAAAEARRQGWSQRALIVDWDVHHGNGTQNMFEEDSTVLYFSTHRYDGGSFYPGSKLGHFSSHGQGAGAGFSVNVPWDVKGGQRRGCPAPGDAEFLEAFRRVLLPICEEFKPDLVFVSAGFDAAEGDPLGGCSVTPAGYFELTRLLRDLVPGGSRLVLALEGGYNLESISSSMAACMRALLGDCGPGGVPHESMPSPKSFHSDAVEAARAHLAQFWPSLRKSADPSRVPATALEGSWSSMQLELRNHAELTGGDFSELKKRQEALLFQAGGGAERPSTLGWPASCPCSATMFPQSCCW</sequence>
<dbReference type="EMBL" id="CAJNNW010007254">
    <property type="protein sequence ID" value="CAE8649113.1"/>
    <property type="molecule type" value="Genomic_DNA"/>
</dbReference>
<proteinExistence type="predicted"/>
<reference evidence="2" key="1">
    <citation type="submission" date="2021-02" db="EMBL/GenBank/DDBJ databases">
        <authorList>
            <person name="Dougan E. K."/>
            <person name="Rhodes N."/>
            <person name="Thang M."/>
            <person name="Chan C."/>
        </authorList>
    </citation>
    <scope>NUCLEOTIDE SEQUENCE</scope>
</reference>
<dbReference type="PRINTS" id="PR01270">
    <property type="entry name" value="HDASUPER"/>
</dbReference>
<dbReference type="GO" id="GO:0005737">
    <property type="term" value="C:cytoplasm"/>
    <property type="evidence" value="ECO:0007669"/>
    <property type="project" value="TreeGrafter"/>
</dbReference>
<dbReference type="Pfam" id="PF00850">
    <property type="entry name" value="Hist_deacetyl"/>
    <property type="match status" value="1"/>
</dbReference>